<feature type="domain" description="SPOR" evidence="1">
    <location>
        <begin position="228"/>
        <end position="305"/>
    </location>
</feature>
<evidence type="ECO:0000313" key="3">
    <source>
        <dbReference type="Proteomes" id="UP000679220"/>
    </source>
</evidence>
<dbReference type="AlphaFoldDB" id="A0A941F769"/>
<protein>
    <submittedName>
        <fullName evidence="2">SPOR domain-containing protein</fullName>
    </submittedName>
</protein>
<dbReference type="InterPro" id="IPR007730">
    <property type="entry name" value="SPOR-like_dom"/>
</dbReference>
<proteinExistence type="predicted"/>
<gene>
    <name evidence="2" type="ORF">KDU71_21600</name>
</gene>
<dbReference type="Pfam" id="PF18174">
    <property type="entry name" value="HU-CCDC81_bac_1"/>
    <property type="match status" value="1"/>
</dbReference>
<dbReference type="Pfam" id="PF05036">
    <property type="entry name" value="SPOR"/>
    <property type="match status" value="1"/>
</dbReference>
<dbReference type="RefSeq" id="WP_212193205.1">
    <property type="nucleotide sequence ID" value="NZ_JAGTAR010000053.1"/>
</dbReference>
<dbReference type="SUPFAM" id="SSF110997">
    <property type="entry name" value="Sporulation related repeat"/>
    <property type="match status" value="1"/>
</dbReference>
<accession>A0A941F769</accession>
<dbReference type="Gene3D" id="3.30.70.1070">
    <property type="entry name" value="Sporulation related repeat"/>
    <property type="match status" value="1"/>
</dbReference>
<dbReference type="InterPro" id="IPR036680">
    <property type="entry name" value="SPOR-like_sf"/>
</dbReference>
<comment type="caution">
    <text evidence="2">The sequence shown here is derived from an EMBL/GenBank/DDBJ whole genome shotgun (WGS) entry which is preliminary data.</text>
</comment>
<name>A0A941F769_9BACT</name>
<dbReference type="GO" id="GO:0042834">
    <property type="term" value="F:peptidoglycan binding"/>
    <property type="evidence" value="ECO:0007669"/>
    <property type="project" value="InterPro"/>
</dbReference>
<sequence>MTTVSQQISNLLFTHECVIVPGLGAFVSSPVSAVRDMDKNLFLPPSKEIGFNRSLSHNDGLLISTLAQQNGISYGKAKVMVEEFVASVEAKVNAGGKALIEKVGTLQKDALGYLLFVADESEAYLTDAYGLSSFHFTPVVAPQKPMVENRQVRRLLQPVSLKQIAASVAVLVGLFAISQSVENPQLKKSMNAASTISFVMPETPTEASYEVQPAELKEAELAAEEATPVEKNSYYLIAGSFKTENQAQRFLNIVHEMGEQQAFVLPSPNNRYRVAIDGYADKAEAIADMGVYRQKEDFKTVWVLTQH</sequence>
<reference evidence="2" key="2">
    <citation type="submission" date="2021-04" db="EMBL/GenBank/DDBJ databases">
        <authorList>
            <person name="Zhang T."/>
            <person name="Zhang Y."/>
            <person name="Lu D."/>
            <person name="Zuo D."/>
            <person name="Du Z."/>
        </authorList>
    </citation>
    <scope>NUCLEOTIDE SEQUENCE</scope>
    <source>
        <strain evidence="2">JR1</strain>
    </source>
</reference>
<dbReference type="PROSITE" id="PS51724">
    <property type="entry name" value="SPOR"/>
    <property type="match status" value="1"/>
</dbReference>
<dbReference type="InterPro" id="IPR041268">
    <property type="entry name" value="HU-CCDC81_bac_2"/>
</dbReference>
<evidence type="ECO:0000259" key="1">
    <source>
        <dbReference type="PROSITE" id="PS51724"/>
    </source>
</evidence>
<keyword evidence="3" id="KW-1185">Reference proteome</keyword>
<dbReference type="Pfam" id="PF18175">
    <property type="entry name" value="HU-CCDC81_bac_2"/>
    <property type="match status" value="1"/>
</dbReference>
<evidence type="ECO:0000313" key="2">
    <source>
        <dbReference type="EMBL" id="MBR8538181.1"/>
    </source>
</evidence>
<reference evidence="2" key="1">
    <citation type="journal article" date="2018" name="Int. J. Syst. Evol. Microbiol.">
        <title>Carboxylicivirga sediminis sp. nov., isolated from coastal sediment.</title>
        <authorList>
            <person name="Wang F.Q."/>
            <person name="Ren L.H."/>
            <person name="Zou R.J."/>
            <person name="Sun Y.Z."/>
            <person name="Liu X.J."/>
            <person name="Jiang F."/>
            <person name="Liu L.J."/>
        </authorList>
    </citation>
    <scope>NUCLEOTIDE SEQUENCE</scope>
    <source>
        <strain evidence="2">JR1</strain>
    </source>
</reference>
<dbReference type="InterPro" id="IPR040495">
    <property type="entry name" value="HU-CCDC81_bac_1"/>
</dbReference>
<dbReference type="EMBL" id="JAGTAR010000053">
    <property type="protein sequence ID" value="MBR8538181.1"/>
    <property type="molecule type" value="Genomic_DNA"/>
</dbReference>
<organism evidence="2 3">
    <name type="scientific">Carboxylicivirga sediminis</name>
    <dbReference type="NCBI Taxonomy" id="2006564"/>
    <lineage>
        <taxon>Bacteria</taxon>
        <taxon>Pseudomonadati</taxon>
        <taxon>Bacteroidota</taxon>
        <taxon>Bacteroidia</taxon>
        <taxon>Marinilabiliales</taxon>
        <taxon>Marinilabiliaceae</taxon>
        <taxon>Carboxylicivirga</taxon>
    </lineage>
</organism>
<dbReference type="Proteomes" id="UP000679220">
    <property type="component" value="Unassembled WGS sequence"/>
</dbReference>